<comment type="caution">
    <text evidence="9">The sequence shown here is derived from an EMBL/GenBank/DDBJ whole genome shotgun (WGS) entry which is preliminary data.</text>
</comment>
<evidence type="ECO:0000256" key="3">
    <source>
        <dbReference type="ARBA" id="ARBA00022448"/>
    </source>
</evidence>
<evidence type="ECO:0000256" key="8">
    <source>
        <dbReference type="ARBA" id="ARBA00023310"/>
    </source>
</evidence>
<dbReference type="EMBL" id="AJIL01000050">
    <property type="protein sequence ID" value="KNE99066.1"/>
    <property type="molecule type" value="Genomic_DNA"/>
</dbReference>
<keyword evidence="7" id="KW-0139">CF(1)</keyword>
<evidence type="ECO:0000256" key="6">
    <source>
        <dbReference type="ARBA" id="ARBA00023136"/>
    </source>
</evidence>
<dbReference type="InterPro" id="IPR000131">
    <property type="entry name" value="ATP_synth_F1_gsu"/>
</dbReference>
<evidence type="ECO:0000256" key="7">
    <source>
        <dbReference type="ARBA" id="ARBA00023196"/>
    </source>
</evidence>
<comment type="subcellular location">
    <subcellularLocation>
        <location evidence="1">Membrane</location>
        <topology evidence="1">Peripheral membrane protein</topology>
    </subcellularLocation>
</comment>
<reference evidence="10" key="1">
    <citation type="submission" date="2014-03" db="EMBL/GenBank/DDBJ databases">
        <title>The Genome Sequence of Puccinia striiformis f. sp. tritici PST-78.</title>
        <authorList>
            <consortium name="The Broad Institute Genome Sequencing Platform"/>
            <person name="Cuomo C."/>
            <person name="Hulbert S."/>
            <person name="Chen X."/>
            <person name="Walker B."/>
            <person name="Young S.K."/>
            <person name="Zeng Q."/>
            <person name="Gargeya S."/>
            <person name="Fitzgerald M."/>
            <person name="Haas B."/>
            <person name="Abouelleil A."/>
            <person name="Alvarado L."/>
            <person name="Arachchi H.M."/>
            <person name="Berlin A.M."/>
            <person name="Chapman S.B."/>
            <person name="Goldberg J."/>
            <person name="Griggs A."/>
            <person name="Gujja S."/>
            <person name="Hansen M."/>
            <person name="Howarth C."/>
            <person name="Imamovic A."/>
            <person name="Larimer J."/>
            <person name="McCowan C."/>
            <person name="Montmayeur A."/>
            <person name="Murphy C."/>
            <person name="Neiman D."/>
            <person name="Pearson M."/>
            <person name="Priest M."/>
            <person name="Roberts A."/>
            <person name="Saif S."/>
            <person name="Shea T."/>
            <person name="Sisk P."/>
            <person name="Sykes S."/>
            <person name="Wortman J."/>
            <person name="Nusbaum C."/>
            <person name="Birren B."/>
        </authorList>
    </citation>
    <scope>NUCLEOTIDE SEQUENCE [LARGE SCALE GENOMIC DNA]</scope>
    <source>
        <strain evidence="10">race PST-78</strain>
    </source>
</reference>
<evidence type="ECO:0000256" key="1">
    <source>
        <dbReference type="ARBA" id="ARBA00004170"/>
    </source>
</evidence>
<dbReference type="InterPro" id="IPR035968">
    <property type="entry name" value="ATP_synth_F1_ATPase_gsu"/>
</dbReference>
<dbReference type="SUPFAM" id="SSF52943">
    <property type="entry name" value="ATP synthase (F1-ATPase), gamma subunit"/>
    <property type="match status" value="1"/>
</dbReference>
<keyword evidence="8" id="KW-0066">ATP synthesis</keyword>
<dbReference type="Proteomes" id="UP000054564">
    <property type="component" value="Unassembled WGS sequence"/>
</dbReference>
<dbReference type="Gene3D" id="1.10.287.80">
    <property type="entry name" value="ATP synthase, gamma subunit, helix hairpin domain"/>
    <property type="match status" value="1"/>
</dbReference>
<sequence>MSNTVYTALVEPYATEIFARRKAMDNPSSNAHTVIGVLPMKFNRTRQSKINNDLIITGANALP</sequence>
<keyword evidence="3" id="KW-0813">Transport</keyword>
<evidence type="ECO:0000256" key="5">
    <source>
        <dbReference type="ARBA" id="ARBA00023065"/>
    </source>
</evidence>
<dbReference type="PRINTS" id="PR00126">
    <property type="entry name" value="ATPASEGAMMA"/>
</dbReference>
<keyword evidence="5" id="KW-0406">Ion transport</keyword>
<organism evidence="9 10">
    <name type="scientific">Puccinia striiformis f. sp. tritici PST-78</name>
    <dbReference type="NCBI Taxonomy" id="1165861"/>
    <lineage>
        <taxon>Eukaryota</taxon>
        <taxon>Fungi</taxon>
        <taxon>Dikarya</taxon>
        <taxon>Basidiomycota</taxon>
        <taxon>Pucciniomycotina</taxon>
        <taxon>Pucciniomycetes</taxon>
        <taxon>Pucciniales</taxon>
        <taxon>Pucciniaceae</taxon>
        <taxon>Puccinia</taxon>
    </lineage>
</organism>
<protein>
    <submittedName>
        <fullName evidence="9">ATP synthase F1, gamma subunit</fullName>
    </submittedName>
</protein>
<dbReference type="AlphaFoldDB" id="A0A0L0VIN4"/>
<gene>
    <name evidence="9" type="ORF">PSTG_07717</name>
</gene>
<dbReference type="STRING" id="1165861.A0A0L0VIN4"/>
<name>A0A0L0VIN4_9BASI</name>
<keyword evidence="4" id="KW-0375">Hydrogen ion transport</keyword>
<keyword evidence="6" id="KW-0472">Membrane</keyword>
<dbReference type="GO" id="GO:0045259">
    <property type="term" value="C:proton-transporting ATP synthase complex"/>
    <property type="evidence" value="ECO:0007669"/>
    <property type="project" value="UniProtKB-KW"/>
</dbReference>
<dbReference type="Pfam" id="PF00231">
    <property type="entry name" value="ATP-synt"/>
    <property type="match status" value="1"/>
</dbReference>
<evidence type="ECO:0000256" key="2">
    <source>
        <dbReference type="ARBA" id="ARBA00007681"/>
    </source>
</evidence>
<evidence type="ECO:0000313" key="9">
    <source>
        <dbReference type="EMBL" id="KNE99066.1"/>
    </source>
</evidence>
<dbReference type="GO" id="GO:0046933">
    <property type="term" value="F:proton-transporting ATP synthase activity, rotational mechanism"/>
    <property type="evidence" value="ECO:0007669"/>
    <property type="project" value="InterPro"/>
</dbReference>
<evidence type="ECO:0000313" key="10">
    <source>
        <dbReference type="Proteomes" id="UP000054564"/>
    </source>
</evidence>
<proteinExistence type="inferred from homology"/>
<keyword evidence="10" id="KW-1185">Reference proteome</keyword>
<evidence type="ECO:0000256" key="4">
    <source>
        <dbReference type="ARBA" id="ARBA00022781"/>
    </source>
</evidence>
<accession>A0A0L0VIN4</accession>
<comment type="similarity">
    <text evidence="2">Belongs to the ATPase gamma chain family.</text>
</comment>